<feature type="compositionally biased region" description="Polar residues" evidence="13">
    <location>
        <begin position="13"/>
        <end position="37"/>
    </location>
</feature>
<feature type="compositionally biased region" description="Low complexity" evidence="13">
    <location>
        <begin position="360"/>
        <end position="373"/>
    </location>
</feature>
<feature type="domain" description="VHS" evidence="15">
    <location>
        <begin position="1061"/>
        <end position="1190"/>
    </location>
</feature>
<dbReference type="PROSITE" id="PS50002">
    <property type="entry name" value="SH3"/>
    <property type="match status" value="1"/>
</dbReference>
<gene>
    <name evidence="16" type="ORF">QBC37DRAFT_438225</name>
</gene>
<reference evidence="16" key="1">
    <citation type="journal article" date="2023" name="Mol. Phylogenet. Evol.">
        <title>Genome-scale phylogeny and comparative genomics of the fungal order Sordariales.</title>
        <authorList>
            <person name="Hensen N."/>
            <person name="Bonometti L."/>
            <person name="Westerberg I."/>
            <person name="Brannstrom I.O."/>
            <person name="Guillou S."/>
            <person name="Cros-Aarteil S."/>
            <person name="Calhoun S."/>
            <person name="Haridas S."/>
            <person name="Kuo A."/>
            <person name="Mondo S."/>
            <person name="Pangilinan J."/>
            <person name="Riley R."/>
            <person name="LaButti K."/>
            <person name="Andreopoulos B."/>
            <person name="Lipzen A."/>
            <person name="Chen C."/>
            <person name="Yan M."/>
            <person name="Daum C."/>
            <person name="Ng V."/>
            <person name="Clum A."/>
            <person name="Steindorff A."/>
            <person name="Ohm R.A."/>
            <person name="Martin F."/>
            <person name="Silar P."/>
            <person name="Natvig D.O."/>
            <person name="Lalanne C."/>
            <person name="Gautier V."/>
            <person name="Ament-Velasquez S.L."/>
            <person name="Kruys A."/>
            <person name="Hutchinson M.I."/>
            <person name="Powell A.J."/>
            <person name="Barry K."/>
            <person name="Miller A.N."/>
            <person name="Grigoriev I.V."/>
            <person name="Debuchy R."/>
            <person name="Gladieux P."/>
            <person name="Hiltunen Thoren M."/>
            <person name="Johannesson H."/>
        </authorList>
    </citation>
    <scope>NUCLEOTIDE SEQUENCE</scope>
    <source>
        <strain evidence="16">PSN293</strain>
    </source>
</reference>
<dbReference type="InterPro" id="IPR001452">
    <property type="entry name" value="SH3_domain"/>
</dbReference>
<comment type="subunit">
    <text evidence="5">Component of the ESCRT-0 complex composed of HSE1 and VPS27.</text>
</comment>
<evidence type="ECO:0000256" key="2">
    <source>
        <dbReference type="ARBA" id="ARBA00004125"/>
    </source>
</evidence>
<dbReference type="GO" id="GO:0043130">
    <property type="term" value="F:ubiquitin binding"/>
    <property type="evidence" value="ECO:0007669"/>
    <property type="project" value="InterPro"/>
</dbReference>
<dbReference type="Proteomes" id="UP001301769">
    <property type="component" value="Unassembled WGS sequence"/>
</dbReference>
<evidence type="ECO:0000313" key="17">
    <source>
        <dbReference type="Proteomes" id="UP001301769"/>
    </source>
</evidence>
<evidence type="ECO:0000256" key="5">
    <source>
        <dbReference type="ARBA" id="ARBA00011446"/>
    </source>
</evidence>
<feature type="compositionally biased region" description="Low complexity" evidence="13">
    <location>
        <begin position="1490"/>
        <end position="1505"/>
    </location>
</feature>
<dbReference type="Gene3D" id="1.20.5.1940">
    <property type="match status" value="1"/>
</dbReference>
<evidence type="ECO:0000256" key="3">
    <source>
        <dbReference type="ARBA" id="ARBA00005246"/>
    </source>
</evidence>
<feature type="compositionally biased region" description="Low complexity" evidence="13">
    <location>
        <begin position="576"/>
        <end position="585"/>
    </location>
</feature>
<dbReference type="CDD" id="cd11805">
    <property type="entry name" value="SH3_GRB2_like_C"/>
    <property type="match status" value="1"/>
</dbReference>
<feature type="compositionally biased region" description="Low complexity" evidence="13">
    <location>
        <begin position="991"/>
        <end position="1002"/>
    </location>
</feature>
<dbReference type="CDD" id="cd21386">
    <property type="entry name" value="GAT_Hse1"/>
    <property type="match status" value="1"/>
</dbReference>
<dbReference type="SMART" id="SM00288">
    <property type="entry name" value="VHS"/>
    <property type="match status" value="1"/>
</dbReference>
<feature type="compositionally biased region" description="Gly residues" evidence="13">
    <location>
        <begin position="1782"/>
        <end position="1807"/>
    </location>
</feature>
<feature type="compositionally biased region" description="Gly residues" evidence="13">
    <location>
        <begin position="1828"/>
        <end position="1837"/>
    </location>
</feature>
<keyword evidence="10" id="KW-0472">Membrane</keyword>
<dbReference type="Gene3D" id="6.10.140.1900">
    <property type="match status" value="1"/>
</dbReference>
<feature type="compositionally biased region" description="Gly residues" evidence="13">
    <location>
        <begin position="1032"/>
        <end position="1041"/>
    </location>
</feature>
<feature type="region of interest" description="Disordered" evidence="13">
    <location>
        <begin position="504"/>
        <end position="610"/>
    </location>
</feature>
<evidence type="ECO:0000313" key="16">
    <source>
        <dbReference type="EMBL" id="KAK4217214.1"/>
    </source>
</evidence>
<dbReference type="InterPro" id="IPR036028">
    <property type="entry name" value="SH3-like_dom_sf"/>
</dbReference>
<feature type="region of interest" description="Disordered" evidence="13">
    <location>
        <begin position="890"/>
        <end position="969"/>
    </location>
</feature>
<feature type="region of interest" description="Disordered" evidence="13">
    <location>
        <begin position="991"/>
        <end position="1010"/>
    </location>
</feature>
<keyword evidence="9" id="KW-0653">Protein transport</keyword>
<dbReference type="CDD" id="cd16978">
    <property type="entry name" value="VHS_HSE1"/>
    <property type="match status" value="1"/>
</dbReference>
<feature type="region of interest" description="Disordered" evidence="13">
    <location>
        <begin position="1436"/>
        <end position="1852"/>
    </location>
</feature>
<evidence type="ECO:0000256" key="9">
    <source>
        <dbReference type="ARBA" id="ARBA00022927"/>
    </source>
</evidence>
<dbReference type="Gene3D" id="2.30.30.40">
    <property type="entry name" value="SH3 Domains"/>
    <property type="match status" value="1"/>
</dbReference>
<feature type="compositionally biased region" description="Low complexity" evidence="13">
    <location>
        <begin position="1750"/>
        <end position="1759"/>
    </location>
</feature>
<feature type="compositionally biased region" description="Low complexity" evidence="13">
    <location>
        <begin position="470"/>
        <end position="481"/>
    </location>
</feature>
<organism evidence="16 17">
    <name type="scientific">Rhypophila decipiens</name>
    <dbReference type="NCBI Taxonomy" id="261697"/>
    <lineage>
        <taxon>Eukaryota</taxon>
        <taxon>Fungi</taxon>
        <taxon>Dikarya</taxon>
        <taxon>Ascomycota</taxon>
        <taxon>Pezizomycotina</taxon>
        <taxon>Sordariomycetes</taxon>
        <taxon>Sordariomycetidae</taxon>
        <taxon>Sordariales</taxon>
        <taxon>Naviculisporaceae</taxon>
        <taxon>Rhypophila</taxon>
    </lineage>
</organism>
<feature type="region of interest" description="Disordered" evidence="13">
    <location>
        <begin position="353"/>
        <end position="374"/>
    </location>
</feature>
<feature type="compositionally biased region" description="Low complexity" evidence="13">
    <location>
        <begin position="1230"/>
        <end position="1240"/>
    </location>
</feature>
<evidence type="ECO:0000256" key="7">
    <source>
        <dbReference type="ARBA" id="ARBA00022448"/>
    </source>
</evidence>
<dbReference type="SMART" id="SM00326">
    <property type="entry name" value="SH3"/>
    <property type="match status" value="1"/>
</dbReference>
<feature type="compositionally biased region" description="Basic and acidic residues" evidence="13">
    <location>
        <begin position="1045"/>
        <end position="1063"/>
    </location>
</feature>
<dbReference type="GO" id="GO:0006914">
    <property type="term" value="P:autophagy"/>
    <property type="evidence" value="ECO:0007669"/>
    <property type="project" value="UniProtKB-KW"/>
</dbReference>
<dbReference type="PROSITE" id="PS50330">
    <property type="entry name" value="UIM"/>
    <property type="match status" value="1"/>
</dbReference>
<accession>A0AAN6YDR5</accession>
<dbReference type="GO" id="GO:0043328">
    <property type="term" value="P:protein transport to vacuole involved in ubiquitin-dependent protein catabolic process via the multivesicular body sorting pathway"/>
    <property type="evidence" value="ECO:0007669"/>
    <property type="project" value="TreeGrafter"/>
</dbReference>
<feature type="compositionally biased region" description="Pro residues" evidence="13">
    <location>
        <begin position="1704"/>
        <end position="1716"/>
    </location>
</feature>
<protein>
    <recommendedName>
        <fullName evidence="12">Autophagy-related protein 13</fullName>
    </recommendedName>
</protein>
<dbReference type="PRINTS" id="PR00452">
    <property type="entry name" value="SH3DOMAIN"/>
</dbReference>
<feature type="compositionally biased region" description="Polar residues" evidence="13">
    <location>
        <begin position="1468"/>
        <end position="1483"/>
    </location>
</feature>
<dbReference type="PANTHER" id="PTHR45929:SF3">
    <property type="entry name" value="JAK PATHWAY SIGNAL TRANSDUCTION ADAPTOR MOLECULE"/>
    <property type="match status" value="1"/>
</dbReference>
<dbReference type="SUPFAM" id="SSF48464">
    <property type="entry name" value="ENTH/VHS domain"/>
    <property type="match status" value="1"/>
</dbReference>
<comment type="subcellular location">
    <subcellularLocation>
        <location evidence="2">Endosome membrane</location>
        <topology evidence="2">Peripheral membrane protein</topology>
        <orientation evidence="2">Cytoplasmic side</orientation>
    </subcellularLocation>
</comment>
<keyword evidence="6 11" id="KW-0728">SH3 domain</keyword>
<feature type="compositionally biased region" description="Low complexity" evidence="13">
    <location>
        <begin position="53"/>
        <end position="63"/>
    </location>
</feature>
<feature type="compositionally biased region" description="Polar residues" evidence="13">
    <location>
        <begin position="556"/>
        <end position="565"/>
    </location>
</feature>
<evidence type="ECO:0000256" key="11">
    <source>
        <dbReference type="PROSITE-ProRule" id="PRU00192"/>
    </source>
</evidence>
<comment type="function">
    <text evidence="1">Component of the ESCRT-0 complex which is the sorting receptor for ubiquitinated cargo proteins at the multivesicular body (MVB).</text>
</comment>
<dbReference type="InterPro" id="IPR004152">
    <property type="entry name" value="GAT_dom"/>
</dbReference>
<dbReference type="InterPro" id="IPR018731">
    <property type="entry name" value="Atg13_N"/>
</dbReference>
<dbReference type="GO" id="GO:0035091">
    <property type="term" value="F:phosphatidylinositol binding"/>
    <property type="evidence" value="ECO:0007669"/>
    <property type="project" value="InterPro"/>
</dbReference>
<dbReference type="Pfam" id="PF00018">
    <property type="entry name" value="SH3_1"/>
    <property type="match status" value="1"/>
</dbReference>
<evidence type="ECO:0000259" key="14">
    <source>
        <dbReference type="PROSITE" id="PS50002"/>
    </source>
</evidence>
<dbReference type="Gene3D" id="1.25.40.90">
    <property type="match status" value="1"/>
</dbReference>
<dbReference type="InterPro" id="IPR036570">
    <property type="entry name" value="HORMA_dom_sf"/>
</dbReference>
<feature type="domain" description="SH3" evidence="14">
    <location>
        <begin position="1265"/>
        <end position="1324"/>
    </location>
</feature>
<dbReference type="InterPro" id="IPR008942">
    <property type="entry name" value="ENTH_VHS"/>
</dbReference>
<dbReference type="GO" id="GO:0010008">
    <property type="term" value="C:endosome membrane"/>
    <property type="evidence" value="ECO:0007669"/>
    <property type="project" value="UniProtKB-SubCell"/>
</dbReference>
<dbReference type="Pfam" id="PF10033">
    <property type="entry name" value="ATG13"/>
    <property type="match status" value="1"/>
</dbReference>
<dbReference type="InterPro" id="IPR003903">
    <property type="entry name" value="UIM_dom"/>
</dbReference>
<proteinExistence type="inferred from homology"/>
<feature type="compositionally biased region" description="Pro residues" evidence="13">
    <location>
        <begin position="1556"/>
        <end position="1570"/>
    </location>
</feature>
<comment type="similarity">
    <text evidence="4">Belongs to the STAM family.</text>
</comment>
<feature type="compositionally biased region" description="Polar residues" evidence="13">
    <location>
        <begin position="1647"/>
        <end position="1677"/>
    </location>
</feature>
<dbReference type="Pfam" id="PF00790">
    <property type="entry name" value="VHS"/>
    <property type="match status" value="1"/>
</dbReference>
<keyword evidence="7" id="KW-0813">Transport</keyword>
<dbReference type="GO" id="GO:0033565">
    <property type="term" value="C:ESCRT-0 complex"/>
    <property type="evidence" value="ECO:0007669"/>
    <property type="project" value="TreeGrafter"/>
</dbReference>
<evidence type="ECO:0000256" key="8">
    <source>
        <dbReference type="ARBA" id="ARBA00022753"/>
    </source>
</evidence>
<comment type="similarity">
    <text evidence="3 12">Belongs to the ATG13 family. Fungi subfamily.</text>
</comment>
<feature type="compositionally biased region" description="Low complexity" evidence="13">
    <location>
        <begin position="1616"/>
        <end position="1629"/>
    </location>
</feature>
<feature type="compositionally biased region" description="Pro residues" evidence="13">
    <location>
        <begin position="1440"/>
        <end position="1454"/>
    </location>
</feature>
<feature type="compositionally biased region" description="Low complexity" evidence="13">
    <location>
        <begin position="1529"/>
        <end position="1543"/>
    </location>
</feature>
<feature type="compositionally biased region" description="Polar residues" evidence="13">
    <location>
        <begin position="1588"/>
        <end position="1603"/>
    </location>
</feature>
<feature type="region of interest" description="Disordered" evidence="13">
    <location>
        <begin position="1"/>
        <end position="73"/>
    </location>
</feature>
<feature type="compositionally biased region" description="Acidic residues" evidence="13">
    <location>
        <begin position="755"/>
        <end position="775"/>
    </location>
</feature>
<evidence type="ECO:0000256" key="1">
    <source>
        <dbReference type="ARBA" id="ARBA00002654"/>
    </source>
</evidence>
<evidence type="ECO:0000256" key="10">
    <source>
        <dbReference type="ARBA" id="ARBA00023136"/>
    </source>
</evidence>
<evidence type="ECO:0000256" key="13">
    <source>
        <dbReference type="SAM" id="MobiDB-lite"/>
    </source>
</evidence>
<feature type="region of interest" description="Disordered" evidence="13">
    <location>
        <begin position="683"/>
        <end position="786"/>
    </location>
</feature>
<dbReference type="PRINTS" id="PR00499">
    <property type="entry name" value="P67PHOX"/>
</dbReference>
<feature type="compositionally biased region" description="Low complexity" evidence="13">
    <location>
        <begin position="941"/>
        <end position="952"/>
    </location>
</feature>
<feature type="compositionally biased region" description="Acidic residues" evidence="13">
    <location>
        <begin position="901"/>
        <end position="911"/>
    </location>
</feature>
<feature type="region of interest" description="Disordered" evidence="13">
    <location>
        <begin position="404"/>
        <end position="490"/>
    </location>
</feature>
<evidence type="ECO:0000256" key="6">
    <source>
        <dbReference type="ARBA" id="ARBA00022443"/>
    </source>
</evidence>
<sequence>MHQQSRHPPRVSSPASSPQTNPTRTNNPREAFSSSAAATRVRAGSDSGGGGSSAYDGSSTSEGTEWLGTGPSKDSIKKLDQVVQNLFYKTAILVVQSRLHLPPSNRKPNKWFQLETDELDVFRDELRVFRRSGTFDNRPPPMIIETYMDASRLSASQSLVVMDEYGKRWDVLEALNSSGSSSPGDNDRRNTEIILERWRIELKFIDNVDDLVEFQATLPTIYKRAVVFFRSLLVATRIMPCYKYAQQPFSKGKHAALELKCRILPAEPENPPSGFDPLRQPLIDGHSRDAVTDYMFGDLEVPVGRFYASVTYRNDCNFRVDDAESLLSSRFMGVDENFFKPSIGTQHRKYDYGEVGSLPSQRQSGYGQSQRAQEPLQTYGSLSTFHGEGALGTSPMTALKSVKAIGSDTSSPPSAAASIEVDPPHSLPIRPSTTRPSLRGVDGAHNRRPSVSFQPFKAGSLSGSPRLPESDAAGASGSPSSLTRPSGIANQARNRSSLTAGMAASLRTPGGVPTSTPAEGTSAGSGGTPIPVSASPRPVTSRYSSSFTHRRARPSFGTSVGQTKITPGITDDDQISSGKQSLSSSAAQPGSGLLTELGGNASSGGSFGPSIDDDNISEFLKALDSRKTLASFETSASGSTSGSKLDGSTAAKRTATQLYKFHLMRESNNALTESIQRITATTGTGGVSLSSSSGSGNLAGAASVTGTGKPLSPHTPHTPAIPSRLSENSIIDYQGDEQGRRGARRMSRLGKSTGTEEEVAEEEDEVEDEEDEDETPGPSQGDKERGARAIDIPLSPSGRIVHHGLVGVGGSTRRASSVAQKRNLAVKGVTRSNSSRGEELITNANADESDILLSEEMLAGGKRSISLGADDREAPSLSTLLAFQRQGTTDTVIPVAREEGQDNEDKDEEKDEAAGSAPRVFKTRRFTPLKRPSQSGNDEPSSGSASASASASGAGGNTGGAGSGEKQQRYGGNLLLGRALGAATAAAAAASGSGGSSSIQGPDDGGDDEPLLFAMSELERGPSRRSLEAARGGHGSGGATPGSGSREETSRRGSGDAENKATDENLTSEDWGAIMEVVDRVERDANGSKEAVQSMIKRLAHRNANVQLYTLEVANALSQNCGKPMHRELSSRAFTEALLKLANDRNTHNQVKAKILERMKEWTDMFKSDPDLGIMYDAYFRLKQTNPTLHPPSAPQKASLTQMDRQKEEEELQMALKLSLQEEERKKHTPAAAASSSAAGGSSGGGAAQAAAPQQQPMPSGTTAATVSRVRALFDFLPSEPGELEFKKGDVIAVLESVYKDWWRGSLKGKTGIFPLNYVEKLTDPTPDELQREAQMEAEVFAEIKNVEKLLTLLSASNTGPREEDNEEISKLYHQTLAIRPKLIKLIEKYSQKKDDFTQLNEKFIKARRDYEALLESSMSHPPGPSYHQYAMRPQIPQTYAPPGPGYGAPPPQQQDPQRFYTPAPGQEPSQYPTSSPSPNYQRPTGGPGAMASPAPAAPFFLAGAEVPAQPPNQAPVAPQQQQPPPQPQSQQQQQAPQQNQYPPQRPQEQRIPSGGPKPAPIQTSSPPPGAGQYAPYQPSAPQGGVRPQSTYGAPQELSTSVYDSPIAPHNAAMNSAATYSSSHYSTDDPYAAAAQSPVGLGGRTPSFPSAPTPENHNQTNNQRQSSYGQYSVYQTQPQPPGAYPGTGYDNGPADSSTSLGAIPPAPSGQAPPPPTGANHQRPTQPLSPPPLQPSGSAYDARQTLPSRVGGASSPGAAPSAPPGGGGPSQPQYKAYVPPGGSPGNAPGGGNSGGGAYPGLNQYGGGRYQPPQGQQQQQQQQGQQYPGGPTGGPGGEDNGPSAPSDYYRTAAY</sequence>
<dbReference type="EMBL" id="MU858061">
    <property type="protein sequence ID" value="KAK4217214.1"/>
    <property type="molecule type" value="Genomic_DNA"/>
</dbReference>
<dbReference type="Pfam" id="PF03127">
    <property type="entry name" value="GAT"/>
    <property type="match status" value="1"/>
</dbReference>
<evidence type="ECO:0000256" key="4">
    <source>
        <dbReference type="ARBA" id="ARBA00009666"/>
    </source>
</evidence>
<feature type="region of interest" description="Disordered" evidence="13">
    <location>
        <begin position="1186"/>
        <end position="1263"/>
    </location>
</feature>
<name>A0AAN6YDR5_9PEZI</name>
<feature type="compositionally biased region" description="Gly residues" evidence="13">
    <location>
        <begin position="953"/>
        <end position="963"/>
    </location>
</feature>
<feature type="compositionally biased region" description="Low complexity" evidence="13">
    <location>
        <begin position="683"/>
        <end position="704"/>
    </location>
</feature>
<dbReference type="Gene3D" id="3.30.900.10">
    <property type="entry name" value="HORMA domain"/>
    <property type="match status" value="1"/>
</dbReference>
<dbReference type="PROSITE" id="PS50179">
    <property type="entry name" value="VHS"/>
    <property type="match status" value="1"/>
</dbReference>
<keyword evidence="8" id="KW-0967">Endosome</keyword>
<feature type="region of interest" description="Disordered" evidence="13">
    <location>
        <begin position="1022"/>
        <end position="1068"/>
    </location>
</feature>
<dbReference type="GO" id="GO:1990316">
    <property type="term" value="C:Atg1/ULK1 kinase complex"/>
    <property type="evidence" value="ECO:0007669"/>
    <property type="project" value="InterPro"/>
</dbReference>
<evidence type="ECO:0000256" key="12">
    <source>
        <dbReference type="RuleBase" id="RU361214"/>
    </source>
</evidence>
<keyword evidence="12" id="KW-0072">Autophagy</keyword>
<dbReference type="SUPFAM" id="SSF50044">
    <property type="entry name" value="SH3-domain"/>
    <property type="match status" value="1"/>
</dbReference>
<dbReference type="InterPro" id="IPR050670">
    <property type="entry name" value="STAM"/>
</dbReference>
<keyword evidence="17" id="KW-1185">Reference proteome</keyword>
<feature type="compositionally biased region" description="Low complexity" evidence="13">
    <location>
        <begin position="1808"/>
        <end position="1827"/>
    </location>
</feature>
<reference evidence="16" key="2">
    <citation type="submission" date="2023-05" db="EMBL/GenBank/DDBJ databases">
        <authorList>
            <consortium name="Lawrence Berkeley National Laboratory"/>
            <person name="Steindorff A."/>
            <person name="Hensen N."/>
            <person name="Bonometti L."/>
            <person name="Westerberg I."/>
            <person name="Brannstrom I.O."/>
            <person name="Guillou S."/>
            <person name="Cros-Aarteil S."/>
            <person name="Calhoun S."/>
            <person name="Haridas S."/>
            <person name="Kuo A."/>
            <person name="Mondo S."/>
            <person name="Pangilinan J."/>
            <person name="Riley R."/>
            <person name="Labutti K."/>
            <person name="Andreopoulos B."/>
            <person name="Lipzen A."/>
            <person name="Chen C."/>
            <person name="Yanf M."/>
            <person name="Daum C."/>
            <person name="Ng V."/>
            <person name="Clum A."/>
            <person name="Ohm R."/>
            <person name="Martin F."/>
            <person name="Silar P."/>
            <person name="Natvig D."/>
            <person name="Lalanne C."/>
            <person name="Gautier V."/>
            <person name="Ament-Velasquez S.L."/>
            <person name="Kruys A."/>
            <person name="Hutchinson M.I."/>
            <person name="Powell A.J."/>
            <person name="Barry K."/>
            <person name="Miller A.N."/>
            <person name="Grigoriev I.V."/>
            <person name="Debuchy R."/>
            <person name="Gladieux P."/>
            <person name="Thoren M.H."/>
            <person name="Johannesson H."/>
        </authorList>
    </citation>
    <scope>NUCLEOTIDE SEQUENCE</scope>
    <source>
        <strain evidence="16">PSN293</strain>
    </source>
</reference>
<dbReference type="InterPro" id="IPR002014">
    <property type="entry name" value="VHS_dom"/>
</dbReference>
<dbReference type="PANTHER" id="PTHR45929">
    <property type="entry name" value="JAK PATHWAY SIGNAL TRANSDUCTION ADAPTOR MOLECULE"/>
    <property type="match status" value="1"/>
</dbReference>
<comment type="caution">
    <text evidence="16">The sequence shown here is derived from an EMBL/GenBank/DDBJ whole genome shotgun (WGS) entry which is preliminary data.</text>
</comment>
<evidence type="ECO:0000259" key="15">
    <source>
        <dbReference type="PROSITE" id="PS50179"/>
    </source>
</evidence>
<feature type="compositionally biased region" description="Low complexity" evidence="13">
    <location>
        <begin position="1248"/>
        <end position="1261"/>
    </location>
</feature>